<dbReference type="EMBL" id="BLXT01003003">
    <property type="protein sequence ID" value="GFN99415.1"/>
    <property type="molecule type" value="Genomic_DNA"/>
</dbReference>
<organism evidence="1 2">
    <name type="scientific">Plakobranchus ocellatus</name>
    <dbReference type="NCBI Taxonomy" id="259542"/>
    <lineage>
        <taxon>Eukaryota</taxon>
        <taxon>Metazoa</taxon>
        <taxon>Spiralia</taxon>
        <taxon>Lophotrochozoa</taxon>
        <taxon>Mollusca</taxon>
        <taxon>Gastropoda</taxon>
        <taxon>Heterobranchia</taxon>
        <taxon>Euthyneura</taxon>
        <taxon>Panpulmonata</taxon>
        <taxon>Sacoglossa</taxon>
        <taxon>Placobranchoidea</taxon>
        <taxon>Plakobranchidae</taxon>
        <taxon>Plakobranchus</taxon>
    </lineage>
</organism>
<dbReference type="AlphaFoldDB" id="A0AAV3ZY16"/>
<dbReference type="Gene3D" id="1.25.10.10">
    <property type="entry name" value="Leucine-rich Repeat Variant"/>
    <property type="match status" value="1"/>
</dbReference>
<evidence type="ECO:0000313" key="1">
    <source>
        <dbReference type="EMBL" id="GFN99415.1"/>
    </source>
</evidence>
<accession>A0AAV3ZY16</accession>
<dbReference type="Proteomes" id="UP000735302">
    <property type="component" value="Unassembled WGS sequence"/>
</dbReference>
<dbReference type="InterPro" id="IPR011989">
    <property type="entry name" value="ARM-like"/>
</dbReference>
<comment type="caution">
    <text evidence="1">The sequence shown here is derived from an EMBL/GenBank/DDBJ whole genome shotgun (WGS) entry which is preliminary data.</text>
</comment>
<gene>
    <name evidence="1" type="ORF">PoB_002592100</name>
</gene>
<sequence length="286" mass="32199">MEEARTQSVLHALINLARDTSYACCRCMLENSLFTHLKILWKDVPESSELCLEIGWLTACVYNREETFLEHADQYWAVLNFVTGKLLHFSLLPDSDWKEKVMTPCLVCCGNMLGLSPEITLVASDLPPFLPAVKACLSSRSDIILRHTVWVLTNFTAEPSCRVMVICHSDLRTKLFALCTQQNWEIVAEVLHLLEGMVRVSSEMNQLLVKQGVLGYLNNLLNHPSSGIVEQALGILEALLVDLKSLEQPSVFQAVQNLTIASFDNKLVERARALKEYLLSQSNNYS</sequence>
<dbReference type="SUPFAM" id="SSF48371">
    <property type="entry name" value="ARM repeat"/>
    <property type="match status" value="1"/>
</dbReference>
<proteinExistence type="predicted"/>
<dbReference type="InterPro" id="IPR016024">
    <property type="entry name" value="ARM-type_fold"/>
</dbReference>
<reference evidence="1 2" key="1">
    <citation type="journal article" date="2021" name="Elife">
        <title>Chloroplast acquisition without the gene transfer in kleptoplastic sea slugs, Plakobranchus ocellatus.</title>
        <authorList>
            <person name="Maeda T."/>
            <person name="Takahashi S."/>
            <person name="Yoshida T."/>
            <person name="Shimamura S."/>
            <person name="Takaki Y."/>
            <person name="Nagai Y."/>
            <person name="Toyoda A."/>
            <person name="Suzuki Y."/>
            <person name="Arimoto A."/>
            <person name="Ishii H."/>
            <person name="Satoh N."/>
            <person name="Nishiyama T."/>
            <person name="Hasebe M."/>
            <person name="Maruyama T."/>
            <person name="Minagawa J."/>
            <person name="Obokata J."/>
            <person name="Shigenobu S."/>
        </authorList>
    </citation>
    <scope>NUCLEOTIDE SEQUENCE [LARGE SCALE GENOMIC DNA]</scope>
</reference>
<protein>
    <submittedName>
        <fullName evidence="1">Importin subunit alpha</fullName>
    </submittedName>
</protein>
<name>A0AAV3ZY16_9GAST</name>
<evidence type="ECO:0000313" key="2">
    <source>
        <dbReference type="Proteomes" id="UP000735302"/>
    </source>
</evidence>
<keyword evidence="2" id="KW-1185">Reference proteome</keyword>